<dbReference type="Proteomes" id="UP000812440">
    <property type="component" value="Chromosome 3"/>
</dbReference>
<evidence type="ECO:0000313" key="7">
    <source>
        <dbReference type="EMBL" id="KAG8438918.1"/>
    </source>
</evidence>
<evidence type="ECO:0000256" key="2">
    <source>
        <dbReference type="ARBA" id="ARBA00022525"/>
    </source>
</evidence>
<keyword evidence="4" id="KW-0812">Transmembrane</keyword>
<dbReference type="Pfam" id="PF22821">
    <property type="entry name" value="ZP1_ZP4_Ig-like"/>
    <property type="match status" value="1"/>
</dbReference>
<evidence type="ECO:0000256" key="4">
    <source>
        <dbReference type="SAM" id="Phobius"/>
    </source>
</evidence>
<feature type="chain" id="PRO_5035801576" description="Zona pellucida sperm-binding protein 1/4 Ig-like domain-containing protein" evidence="5">
    <location>
        <begin position="18"/>
        <end position="175"/>
    </location>
</feature>
<keyword evidence="8" id="KW-1185">Reference proteome</keyword>
<comment type="subcellular location">
    <subcellularLocation>
        <location evidence="1">Secreted</location>
    </subcellularLocation>
</comment>
<accession>A0A8T2J6C3</accession>
<evidence type="ECO:0000259" key="6">
    <source>
        <dbReference type="Pfam" id="PF22821"/>
    </source>
</evidence>
<feature type="domain" description="Zona pellucida sperm-binding protein 1/4 Ig-like" evidence="6">
    <location>
        <begin position="27"/>
        <end position="119"/>
    </location>
</feature>
<gene>
    <name evidence="7" type="ORF">GDO86_005199</name>
</gene>
<evidence type="ECO:0000256" key="1">
    <source>
        <dbReference type="ARBA" id="ARBA00004613"/>
    </source>
</evidence>
<keyword evidence="2" id="KW-0964">Secreted</keyword>
<protein>
    <recommendedName>
        <fullName evidence="6">Zona pellucida sperm-binding protein 1/4 Ig-like domain-containing protein</fullName>
    </recommendedName>
</protein>
<dbReference type="GO" id="GO:0005576">
    <property type="term" value="C:extracellular region"/>
    <property type="evidence" value="ECO:0007669"/>
    <property type="project" value="UniProtKB-SubCell"/>
</dbReference>
<evidence type="ECO:0000256" key="5">
    <source>
        <dbReference type="SAM" id="SignalP"/>
    </source>
</evidence>
<proteinExistence type="predicted"/>
<dbReference type="AlphaFoldDB" id="A0A8T2J6C3"/>
<keyword evidence="4" id="KW-1133">Transmembrane helix</keyword>
<keyword evidence="4" id="KW-0472">Membrane</keyword>
<feature type="signal peptide" evidence="5">
    <location>
        <begin position="1"/>
        <end position="17"/>
    </location>
</feature>
<dbReference type="InterPro" id="IPR054554">
    <property type="entry name" value="ZP1/4_Ig-like"/>
</dbReference>
<feature type="transmembrane region" description="Helical" evidence="4">
    <location>
        <begin position="135"/>
        <end position="156"/>
    </location>
</feature>
<sequence length="175" mass="19647">MMLWYWVTQCLVWAVHGYWENPSLIKCGAIDMQFTLPSLFQDVAFSLTVLDGNGRSHYFHNDSMCGTWVGNEPDGSVVIGSSYEGCYVQEKHGVYVMIFNVKELLHNGQIWNHRKELRCTSKPVSRESTTSTATWLTDAVVAVGILATIFAGVVIWKSHRNPTVFKGTKATLLKA</sequence>
<evidence type="ECO:0000256" key="3">
    <source>
        <dbReference type="ARBA" id="ARBA00022729"/>
    </source>
</evidence>
<reference evidence="7" key="1">
    <citation type="thesis" date="2020" institute="ProQuest LLC" country="789 East Eisenhower Parkway, Ann Arbor, MI, USA">
        <title>Comparative Genomics and Chromosome Evolution.</title>
        <authorList>
            <person name="Mudd A.B."/>
        </authorList>
    </citation>
    <scope>NUCLEOTIDE SEQUENCE</scope>
    <source>
        <strain evidence="7">Female2</strain>
        <tissue evidence="7">Blood</tissue>
    </source>
</reference>
<evidence type="ECO:0000313" key="8">
    <source>
        <dbReference type="Proteomes" id="UP000812440"/>
    </source>
</evidence>
<keyword evidence="3 5" id="KW-0732">Signal</keyword>
<comment type="caution">
    <text evidence="7">The sequence shown here is derived from an EMBL/GenBank/DDBJ whole genome shotgun (WGS) entry which is preliminary data.</text>
</comment>
<organism evidence="7 8">
    <name type="scientific">Hymenochirus boettgeri</name>
    <name type="common">Congo dwarf clawed frog</name>
    <dbReference type="NCBI Taxonomy" id="247094"/>
    <lineage>
        <taxon>Eukaryota</taxon>
        <taxon>Metazoa</taxon>
        <taxon>Chordata</taxon>
        <taxon>Craniata</taxon>
        <taxon>Vertebrata</taxon>
        <taxon>Euteleostomi</taxon>
        <taxon>Amphibia</taxon>
        <taxon>Batrachia</taxon>
        <taxon>Anura</taxon>
        <taxon>Pipoidea</taxon>
        <taxon>Pipidae</taxon>
        <taxon>Pipinae</taxon>
        <taxon>Hymenochirus</taxon>
    </lineage>
</organism>
<dbReference type="EMBL" id="JAACNH010000006">
    <property type="protein sequence ID" value="KAG8438918.1"/>
    <property type="molecule type" value="Genomic_DNA"/>
</dbReference>
<name>A0A8T2J6C3_9PIPI</name>